<dbReference type="InterPro" id="IPR010982">
    <property type="entry name" value="Lambda_DNA-bd_dom_sf"/>
</dbReference>
<name>A0ABS3KWK5_9PROT</name>
<evidence type="ECO:0000313" key="2">
    <source>
        <dbReference type="Proteomes" id="UP001518989"/>
    </source>
</evidence>
<dbReference type="SUPFAM" id="SSF47413">
    <property type="entry name" value="lambda repressor-like DNA-binding domains"/>
    <property type="match status" value="1"/>
</dbReference>
<dbReference type="Gene3D" id="1.10.260.40">
    <property type="entry name" value="lambda repressor-like DNA-binding domains"/>
    <property type="match status" value="1"/>
</dbReference>
<organism evidence="1 2">
    <name type="scientific">Roseomonas haemaphysalidis</name>
    <dbReference type="NCBI Taxonomy" id="2768162"/>
    <lineage>
        <taxon>Bacteria</taxon>
        <taxon>Pseudomonadati</taxon>
        <taxon>Pseudomonadota</taxon>
        <taxon>Alphaproteobacteria</taxon>
        <taxon>Acetobacterales</taxon>
        <taxon>Roseomonadaceae</taxon>
        <taxon>Roseomonas</taxon>
    </lineage>
</organism>
<gene>
    <name evidence="1" type="ORF">IAI61_22740</name>
</gene>
<keyword evidence="2" id="KW-1185">Reference proteome</keyword>
<protein>
    <submittedName>
        <fullName evidence="1">Helix-turn-helix domain-containing protein</fullName>
    </submittedName>
</protein>
<reference evidence="1 2" key="1">
    <citation type="submission" date="2020-09" db="EMBL/GenBank/DDBJ databases">
        <title>Roseomonas.</title>
        <authorList>
            <person name="Zhu W."/>
        </authorList>
    </citation>
    <scope>NUCLEOTIDE SEQUENCE [LARGE SCALE GENOMIC DNA]</scope>
    <source>
        <strain evidence="1 2">573</strain>
    </source>
</reference>
<evidence type="ECO:0000313" key="1">
    <source>
        <dbReference type="EMBL" id="MBO1081849.1"/>
    </source>
</evidence>
<proteinExistence type="predicted"/>
<dbReference type="Proteomes" id="UP001518989">
    <property type="component" value="Unassembled WGS sequence"/>
</dbReference>
<accession>A0ABS3KWK5</accession>
<comment type="caution">
    <text evidence="1">The sequence shown here is derived from an EMBL/GenBank/DDBJ whole genome shotgun (WGS) entry which is preliminary data.</text>
</comment>
<dbReference type="EMBL" id="JACTNG010000023">
    <property type="protein sequence ID" value="MBO1081849.1"/>
    <property type="molecule type" value="Genomic_DNA"/>
</dbReference>
<dbReference type="Pfam" id="PF13560">
    <property type="entry name" value="HTH_31"/>
    <property type="match status" value="1"/>
</dbReference>
<sequence length="100" mass="11238">MTVENEIAGCAGSSLDDFLAEEGILEEVVGLATKRVIAWELEQIRKKRRMSKEVLASRMHTSRTQVDRLLDPENPRVQLDTVARAARVLGLNMQVKFETA</sequence>